<keyword evidence="3 5" id="KW-0238">DNA-binding</keyword>
<sequence length="193" mass="20345">MGERQAQVLQAAIELLDEVGLDGLTMRVLASRLGVRAGALYRHYPSKQALLDAMVAHLATPPAGPPAPDRPWDERLRDVAMGMREVRLAHLDGARLMSTFHHPGGDAVAGFHGLVGVLVTAGLPADGALVAVDTVVAYVNGYTIEEQAREDVAGARSREQRDRAFGDGLELIISGVRGSLRDQPGPAGSGRGA</sequence>
<feature type="domain" description="HTH tetR-type" evidence="6">
    <location>
        <begin position="2"/>
        <end position="62"/>
    </location>
</feature>
<comment type="caution">
    <text evidence="7">The sequence shown here is derived from an EMBL/GenBank/DDBJ whole genome shotgun (WGS) entry which is preliminary data.</text>
</comment>
<dbReference type="SUPFAM" id="SSF48498">
    <property type="entry name" value="Tetracyclin repressor-like, C-terminal domain"/>
    <property type="match status" value="1"/>
</dbReference>
<dbReference type="InterPro" id="IPR001647">
    <property type="entry name" value="HTH_TetR"/>
</dbReference>
<dbReference type="Pfam" id="PF00440">
    <property type="entry name" value="TetR_N"/>
    <property type="match status" value="1"/>
</dbReference>
<gene>
    <name evidence="7" type="ORF">Pka01_19150</name>
</gene>
<evidence type="ECO:0000256" key="2">
    <source>
        <dbReference type="ARBA" id="ARBA00023015"/>
    </source>
</evidence>
<dbReference type="InterPro" id="IPR036271">
    <property type="entry name" value="Tet_transcr_reg_TetR-rel_C_sf"/>
</dbReference>
<keyword evidence="2" id="KW-0805">Transcription regulation</keyword>
<organism evidence="7 8">
    <name type="scientific">Planotetraspora kaengkrachanensis</name>
    <dbReference type="NCBI Taxonomy" id="575193"/>
    <lineage>
        <taxon>Bacteria</taxon>
        <taxon>Bacillati</taxon>
        <taxon>Actinomycetota</taxon>
        <taxon>Actinomycetes</taxon>
        <taxon>Streptosporangiales</taxon>
        <taxon>Streptosporangiaceae</taxon>
        <taxon>Planotetraspora</taxon>
    </lineage>
</organism>
<dbReference type="AlphaFoldDB" id="A0A8J3LTF4"/>
<dbReference type="InterPro" id="IPR050109">
    <property type="entry name" value="HTH-type_TetR-like_transc_reg"/>
</dbReference>
<dbReference type="InterPro" id="IPR009057">
    <property type="entry name" value="Homeodomain-like_sf"/>
</dbReference>
<evidence type="ECO:0000256" key="4">
    <source>
        <dbReference type="ARBA" id="ARBA00023163"/>
    </source>
</evidence>
<dbReference type="PANTHER" id="PTHR30055:SF151">
    <property type="entry name" value="TRANSCRIPTIONAL REGULATORY PROTEIN"/>
    <property type="match status" value="1"/>
</dbReference>
<dbReference type="Gene3D" id="1.10.10.60">
    <property type="entry name" value="Homeodomain-like"/>
    <property type="match status" value="1"/>
</dbReference>
<evidence type="ECO:0000313" key="8">
    <source>
        <dbReference type="Proteomes" id="UP000630097"/>
    </source>
</evidence>
<keyword evidence="4" id="KW-0804">Transcription</keyword>
<dbReference type="GO" id="GO:0000976">
    <property type="term" value="F:transcription cis-regulatory region binding"/>
    <property type="evidence" value="ECO:0007669"/>
    <property type="project" value="TreeGrafter"/>
</dbReference>
<dbReference type="GO" id="GO:0003700">
    <property type="term" value="F:DNA-binding transcription factor activity"/>
    <property type="evidence" value="ECO:0007669"/>
    <property type="project" value="TreeGrafter"/>
</dbReference>
<keyword evidence="8" id="KW-1185">Reference proteome</keyword>
<evidence type="ECO:0000259" key="6">
    <source>
        <dbReference type="PROSITE" id="PS50977"/>
    </source>
</evidence>
<reference evidence="7 8" key="1">
    <citation type="submission" date="2021-01" db="EMBL/GenBank/DDBJ databases">
        <title>Whole genome shotgun sequence of Planotetraspora kaengkrachanensis NBRC 104272.</title>
        <authorList>
            <person name="Komaki H."/>
            <person name="Tamura T."/>
        </authorList>
    </citation>
    <scope>NUCLEOTIDE SEQUENCE [LARGE SCALE GENOMIC DNA]</scope>
    <source>
        <strain evidence="7 8">NBRC 104272</strain>
    </source>
</reference>
<dbReference type="Proteomes" id="UP000630097">
    <property type="component" value="Unassembled WGS sequence"/>
</dbReference>
<dbReference type="Gene3D" id="1.10.357.10">
    <property type="entry name" value="Tetracycline Repressor, domain 2"/>
    <property type="match status" value="1"/>
</dbReference>
<dbReference type="GO" id="GO:0045892">
    <property type="term" value="P:negative regulation of DNA-templated transcription"/>
    <property type="evidence" value="ECO:0007669"/>
    <property type="project" value="InterPro"/>
</dbReference>
<dbReference type="EMBL" id="BONV01000005">
    <property type="protein sequence ID" value="GIG78788.1"/>
    <property type="molecule type" value="Genomic_DNA"/>
</dbReference>
<dbReference type="GO" id="GO:0046677">
    <property type="term" value="P:response to antibiotic"/>
    <property type="evidence" value="ECO:0007669"/>
    <property type="project" value="InterPro"/>
</dbReference>
<evidence type="ECO:0000256" key="1">
    <source>
        <dbReference type="ARBA" id="ARBA00022491"/>
    </source>
</evidence>
<accession>A0A8J3LTF4</accession>
<dbReference type="InterPro" id="IPR003012">
    <property type="entry name" value="Tet_transcr_reg_TetR"/>
</dbReference>
<dbReference type="PANTHER" id="PTHR30055">
    <property type="entry name" value="HTH-TYPE TRANSCRIPTIONAL REGULATOR RUTR"/>
    <property type="match status" value="1"/>
</dbReference>
<protein>
    <submittedName>
        <fullName evidence="7">TetR family transcriptional regulator</fullName>
    </submittedName>
</protein>
<dbReference type="PRINTS" id="PR00455">
    <property type="entry name" value="HTHTETR"/>
</dbReference>
<dbReference type="PROSITE" id="PS50977">
    <property type="entry name" value="HTH_TETR_2"/>
    <property type="match status" value="1"/>
</dbReference>
<dbReference type="SUPFAM" id="SSF46689">
    <property type="entry name" value="Homeodomain-like"/>
    <property type="match status" value="1"/>
</dbReference>
<dbReference type="RefSeq" id="WP_203882251.1">
    <property type="nucleotide sequence ID" value="NZ_BAABHH010000007.1"/>
</dbReference>
<dbReference type="PRINTS" id="PR00400">
    <property type="entry name" value="TETREPRESSOR"/>
</dbReference>
<proteinExistence type="predicted"/>
<evidence type="ECO:0000313" key="7">
    <source>
        <dbReference type="EMBL" id="GIG78788.1"/>
    </source>
</evidence>
<keyword evidence="1" id="KW-0678">Repressor</keyword>
<name>A0A8J3LTF4_9ACTN</name>
<evidence type="ECO:0000256" key="5">
    <source>
        <dbReference type="PROSITE-ProRule" id="PRU00335"/>
    </source>
</evidence>
<dbReference type="Pfam" id="PF02909">
    <property type="entry name" value="TetR_C_1"/>
    <property type="match status" value="1"/>
</dbReference>
<evidence type="ECO:0000256" key="3">
    <source>
        <dbReference type="ARBA" id="ARBA00023125"/>
    </source>
</evidence>
<feature type="DNA-binding region" description="H-T-H motif" evidence="5">
    <location>
        <begin position="25"/>
        <end position="44"/>
    </location>
</feature>
<dbReference type="InterPro" id="IPR004111">
    <property type="entry name" value="Repressor_TetR_C"/>
</dbReference>